<dbReference type="GO" id="GO:0000976">
    <property type="term" value="F:transcription cis-regulatory region binding"/>
    <property type="evidence" value="ECO:0007669"/>
    <property type="project" value="TreeGrafter"/>
</dbReference>
<dbReference type="Proteomes" id="UP000444980">
    <property type="component" value="Unassembled WGS sequence"/>
</dbReference>
<name>A0A7I9V1K2_9ACTN</name>
<evidence type="ECO:0000259" key="4">
    <source>
        <dbReference type="PROSITE" id="PS01124"/>
    </source>
</evidence>
<evidence type="ECO:0000256" key="1">
    <source>
        <dbReference type="ARBA" id="ARBA00023015"/>
    </source>
</evidence>
<evidence type="ECO:0000256" key="3">
    <source>
        <dbReference type="ARBA" id="ARBA00023163"/>
    </source>
</evidence>
<keyword evidence="3" id="KW-0804">Transcription</keyword>
<keyword evidence="1" id="KW-0805">Transcription regulation</keyword>
<keyword evidence="6" id="KW-1185">Reference proteome</keyword>
<feature type="domain" description="HTH araC/xylS-type" evidence="4">
    <location>
        <begin position="249"/>
        <end position="330"/>
    </location>
</feature>
<dbReference type="RefSeq" id="WP_161928249.1">
    <property type="nucleotide sequence ID" value="NZ_BJOU01000011.1"/>
</dbReference>
<sequence length="336" mass="36963">MSIIRGSALTGYTDQVHAIGGNARAYADAARVPFDDIGCHDRYIPLRNGIRLLEDVAAGLRVPDFGRRLAKRQGIEILGAVGLAGRNAATVGDAFAVFETFMASYSPAIHTRMVPHRKTDLRRFGFSYWLDPQPDQAQAIELSLGVVLQLLRRFLGADYRPVAVHLPHAPMTSEEDYAGYFRCPAQFQAPVAGFSLRVEDLARPLPTDHLARQTAVDYLTTTLGDVSPSTTILVRTLVRQALPLGECGLPGVAGQLGLHPKTLQRRLAAEDAVFGDLVDDVRRETARHLLVDTTIGFDQVSRQIGYAEQSVLTRSCKRWFGMTPRDIRRTRSTNGA</sequence>
<dbReference type="EMBL" id="BJOU01000011">
    <property type="protein sequence ID" value="GED98889.1"/>
    <property type="molecule type" value="Genomic_DNA"/>
</dbReference>
<dbReference type="PROSITE" id="PS01124">
    <property type="entry name" value="HTH_ARAC_FAMILY_2"/>
    <property type="match status" value="1"/>
</dbReference>
<dbReference type="InterPro" id="IPR009057">
    <property type="entry name" value="Homeodomain-like_sf"/>
</dbReference>
<dbReference type="GO" id="GO:0005829">
    <property type="term" value="C:cytosol"/>
    <property type="evidence" value="ECO:0007669"/>
    <property type="project" value="TreeGrafter"/>
</dbReference>
<evidence type="ECO:0000313" key="5">
    <source>
        <dbReference type="EMBL" id="GED98889.1"/>
    </source>
</evidence>
<dbReference type="SMART" id="SM00342">
    <property type="entry name" value="HTH_ARAC"/>
    <property type="match status" value="1"/>
</dbReference>
<accession>A0A7I9V1K2</accession>
<proteinExistence type="predicted"/>
<dbReference type="SUPFAM" id="SSF46689">
    <property type="entry name" value="Homeodomain-like"/>
    <property type="match status" value="1"/>
</dbReference>
<keyword evidence="2" id="KW-0238">DNA-binding</keyword>
<comment type="caution">
    <text evidence="5">The sequence shown here is derived from an EMBL/GenBank/DDBJ whole genome shotgun (WGS) entry which is preliminary data.</text>
</comment>
<dbReference type="Gene3D" id="1.10.10.60">
    <property type="entry name" value="Homeodomain-like"/>
    <property type="match status" value="1"/>
</dbReference>
<dbReference type="InterPro" id="IPR032687">
    <property type="entry name" value="AraC-type_N"/>
</dbReference>
<dbReference type="GO" id="GO:0003700">
    <property type="term" value="F:DNA-binding transcription factor activity"/>
    <property type="evidence" value="ECO:0007669"/>
    <property type="project" value="InterPro"/>
</dbReference>
<evidence type="ECO:0000256" key="2">
    <source>
        <dbReference type="ARBA" id="ARBA00023125"/>
    </source>
</evidence>
<gene>
    <name evidence="5" type="ORF">nbrc107697_29280</name>
</gene>
<dbReference type="Pfam" id="PF12625">
    <property type="entry name" value="Arabinose_bd"/>
    <property type="match status" value="1"/>
</dbReference>
<reference evidence="6" key="1">
    <citation type="submission" date="2019-06" db="EMBL/GenBank/DDBJ databases">
        <title>Gordonia isolated from sludge of a wastewater treatment plant.</title>
        <authorList>
            <person name="Tamura T."/>
            <person name="Aoyama K."/>
            <person name="Kang Y."/>
            <person name="Saito S."/>
            <person name="Akiyama N."/>
            <person name="Yazawa K."/>
            <person name="Gonoi T."/>
            <person name="Mikami Y."/>
        </authorList>
    </citation>
    <scope>NUCLEOTIDE SEQUENCE [LARGE SCALE GENOMIC DNA]</scope>
    <source>
        <strain evidence="6">NBRC 107697</strain>
    </source>
</reference>
<dbReference type="InterPro" id="IPR018060">
    <property type="entry name" value="HTH_AraC"/>
</dbReference>
<evidence type="ECO:0000313" key="6">
    <source>
        <dbReference type="Proteomes" id="UP000444980"/>
    </source>
</evidence>
<dbReference type="AlphaFoldDB" id="A0A7I9V1K2"/>
<dbReference type="PANTHER" id="PTHR47894:SF4">
    <property type="entry name" value="HTH-TYPE TRANSCRIPTIONAL REGULATOR GADX"/>
    <property type="match status" value="1"/>
</dbReference>
<dbReference type="PANTHER" id="PTHR47894">
    <property type="entry name" value="HTH-TYPE TRANSCRIPTIONAL REGULATOR GADX"/>
    <property type="match status" value="1"/>
</dbReference>
<organism evidence="5 6">
    <name type="scientific">Gordonia crocea</name>
    <dbReference type="NCBI Taxonomy" id="589162"/>
    <lineage>
        <taxon>Bacteria</taxon>
        <taxon>Bacillati</taxon>
        <taxon>Actinomycetota</taxon>
        <taxon>Actinomycetes</taxon>
        <taxon>Mycobacteriales</taxon>
        <taxon>Gordoniaceae</taxon>
        <taxon>Gordonia</taxon>
    </lineage>
</organism>
<dbReference type="Pfam" id="PF12833">
    <property type="entry name" value="HTH_18"/>
    <property type="match status" value="1"/>
</dbReference>
<dbReference type="OrthoDB" id="5241536at2"/>
<protein>
    <submittedName>
        <fullName evidence="5">Putative transcriptional regulatory protein</fullName>
    </submittedName>
</protein>